<dbReference type="Pfam" id="PF02127">
    <property type="entry name" value="Peptidase_M18"/>
    <property type="match status" value="1"/>
</dbReference>
<dbReference type="PANTHER" id="PTHR28570">
    <property type="entry name" value="ASPARTYL AMINOPEPTIDASE"/>
    <property type="match status" value="1"/>
</dbReference>
<evidence type="ECO:0000313" key="3">
    <source>
        <dbReference type="EMBL" id="EFO17830.1"/>
    </source>
</evidence>
<dbReference type="GO" id="GO:0006508">
    <property type="term" value="P:proteolysis"/>
    <property type="evidence" value="ECO:0007669"/>
    <property type="project" value="InterPro"/>
</dbReference>
<dbReference type="PANTHER" id="PTHR28570:SF3">
    <property type="entry name" value="ASPARTYL AMINOPEPTIDASE"/>
    <property type="match status" value="1"/>
</dbReference>
<evidence type="ECO:0000256" key="2">
    <source>
        <dbReference type="ARBA" id="ARBA00011965"/>
    </source>
</evidence>
<dbReference type="RefSeq" id="XP_003146239.1">
    <property type="nucleotide sequence ID" value="XM_003146191.1"/>
</dbReference>
<dbReference type="KEGG" id="loa:LOAG_10667"/>
<dbReference type="EC" id="3.4.11.21" evidence="2"/>
<dbReference type="Gene3D" id="3.40.630.10">
    <property type="entry name" value="Zn peptidases"/>
    <property type="match status" value="1"/>
</dbReference>
<dbReference type="InterPro" id="IPR001948">
    <property type="entry name" value="Peptidase_M18"/>
</dbReference>
<evidence type="ECO:0000256" key="1">
    <source>
        <dbReference type="ARBA" id="ARBA00001335"/>
    </source>
</evidence>
<organism evidence="3">
    <name type="scientific">Loa loa</name>
    <name type="common">Eye worm</name>
    <name type="synonym">Filaria loa</name>
    <dbReference type="NCBI Taxonomy" id="7209"/>
    <lineage>
        <taxon>Eukaryota</taxon>
        <taxon>Metazoa</taxon>
        <taxon>Ecdysozoa</taxon>
        <taxon>Nematoda</taxon>
        <taxon>Chromadorea</taxon>
        <taxon>Rhabditida</taxon>
        <taxon>Spirurina</taxon>
        <taxon>Spiruromorpha</taxon>
        <taxon>Filarioidea</taxon>
        <taxon>Onchocercidae</taxon>
        <taxon>Loa</taxon>
    </lineage>
</organism>
<sequence>QIVFRNDISRGSTVGPILSIRLDIQTVDIGCPQIAMHHSICKLKSTSSIHQATTVHLAFYRQIPHILASIS</sequence>
<dbReference type="InParanoid" id="A0A1S0TR02"/>
<feature type="non-terminal residue" evidence="3">
    <location>
        <position position="1"/>
    </location>
</feature>
<dbReference type="GO" id="GO:0004177">
    <property type="term" value="F:aminopeptidase activity"/>
    <property type="evidence" value="ECO:0007669"/>
    <property type="project" value="UniProtKB-EC"/>
</dbReference>
<dbReference type="GO" id="GO:0008270">
    <property type="term" value="F:zinc ion binding"/>
    <property type="evidence" value="ECO:0007669"/>
    <property type="project" value="InterPro"/>
</dbReference>
<dbReference type="SUPFAM" id="SSF53187">
    <property type="entry name" value="Zn-dependent exopeptidases"/>
    <property type="match status" value="1"/>
</dbReference>
<dbReference type="AlphaFoldDB" id="A0A1S0TR02"/>
<dbReference type="GeneID" id="9948114"/>
<dbReference type="OrthoDB" id="9880441at2759"/>
<name>A0A1S0TR02_LOALO</name>
<dbReference type="CTD" id="9948114"/>
<gene>
    <name evidence="3" type="ORF">LOAG_10667</name>
</gene>
<reference evidence="3" key="1">
    <citation type="submission" date="2012-04" db="EMBL/GenBank/DDBJ databases">
        <title>The Genome Sequence of Loa loa.</title>
        <authorList>
            <consortium name="The Broad Institute Genome Sequencing Platform"/>
            <consortium name="Broad Institute Genome Sequencing Center for Infectious Disease"/>
            <person name="Nutman T.B."/>
            <person name="Fink D.L."/>
            <person name="Russ C."/>
            <person name="Young S."/>
            <person name="Zeng Q."/>
            <person name="Gargeya S."/>
            <person name="Alvarado L."/>
            <person name="Berlin A."/>
            <person name="Chapman S.B."/>
            <person name="Chen Z."/>
            <person name="Freedman E."/>
            <person name="Gellesch M."/>
            <person name="Goldberg J."/>
            <person name="Griggs A."/>
            <person name="Gujja S."/>
            <person name="Heilman E.R."/>
            <person name="Heiman D."/>
            <person name="Howarth C."/>
            <person name="Mehta T."/>
            <person name="Neiman D."/>
            <person name="Pearson M."/>
            <person name="Roberts A."/>
            <person name="Saif S."/>
            <person name="Shea T."/>
            <person name="Shenoy N."/>
            <person name="Sisk P."/>
            <person name="Stolte C."/>
            <person name="Sykes S."/>
            <person name="White J."/>
            <person name="Yandava C."/>
            <person name="Haas B."/>
            <person name="Henn M.R."/>
            <person name="Nusbaum C."/>
            <person name="Birren B."/>
        </authorList>
    </citation>
    <scope>NUCLEOTIDE SEQUENCE [LARGE SCALE GENOMIC DNA]</scope>
</reference>
<proteinExistence type="predicted"/>
<comment type="catalytic activity">
    <reaction evidence="1">
        <text>Release of an N-terminal aspartate or glutamate from a peptide, with a preference for aspartate.</text>
        <dbReference type="EC" id="3.4.11.21"/>
    </reaction>
</comment>
<accession>A0A1S0TR02</accession>
<dbReference type="EMBL" id="JH712184">
    <property type="protein sequence ID" value="EFO17830.1"/>
    <property type="molecule type" value="Genomic_DNA"/>
</dbReference>
<protein>
    <recommendedName>
        <fullName evidence="2">aspartyl aminopeptidase</fullName>
        <ecNumber evidence="2">3.4.11.21</ecNumber>
    </recommendedName>
</protein>